<organism evidence="11 12">
    <name type="scientific">Pectobacterium actinidiae</name>
    <dbReference type="NCBI Taxonomy" id="1507808"/>
    <lineage>
        <taxon>Bacteria</taxon>
        <taxon>Pseudomonadati</taxon>
        <taxon>Pseudomonadota</taxon>
        <taxon>Gammaproteobacteria</taxon>
        <taxon>Enterobacterales</taxon>
        <taxon>Pectobacteriaceae</taxon>
        <taxon>Pectobacterium</taxon>
    </lineage>
</organism>
<dbReference type="EMBL" id="MPUJ01000010">
    <property type="protein sequence ID" value="ONK03778.1"/>
    <property type="molecule type" value="Genomic_DNA"/>
</dbReference>
<evidence type="ECO:0000256" key="3">
    <source>
        <dbReference type="ARBA" id="ARBA00022452"/>
    </source>
</evidence>
<keyword evidence="11" id="KW-0675">Receptor</keyword>
<name>A0A1V2R126_9GAMM</name>
<evidence type="ECO:0000256" key="1">
    <source>
        <dbReference type="ARBA" id="ARBA00004571"/>
    </source>
</evidence>
<keyword evidence="6 7" id="KW-0998">Cell outer membrane</keyword>
<keyword evidence="5 7" id="KW-0472">Membrane</keyword>
<dbReference type="Proteomes" id="UP000189286">
    <property type="component" value="Unassembled WGS sequence"/>
</dbReference>
<feature type="chain" id="PRO_5010700218" evidence="9">
    <location>
        <begin position="21"/>
        <end position="861"/>
    </location>
</feature>
<dbReference type="PROSITE" id="PS52016">
    <property type="entry name" value="TONB_DEPENDENT_REC_3"/>
    <property type="match status" value="1"/>
</dbReference>
<evidence type="ECO:0000256" key="5">
    <source>
        <dbReference type="ARBA" id="ARBA00023136"/>
    </source>
</evidence>
<dbReference type="AlphaFoldDB" id="A0A1V2R126"/>
<feature type="signal peptide" evidence="9">
    <location>
        <begin position="1"/>
        <end position="20"/>
    </location>
</feature>
<sequence length="861" mass="97187">MNKNVYLIMILSLLSGSALAQQNDTSADENQQKNNAEAEEEQQGDSSSENSEDTILVRSTPTSQSMGTQIINAEQIKKMPTRNGSVTELLKHNPNVNFANETDSSLTAGEIAPENVSFHGEKFYNNNFMIDGLSNNNTISPGANGGTLGTNPDGYNATDLPAGGAQSFWINSELIDKLEVFDSNISAKYGDFTGGVVDARLKDPDLTKSSGKVSYRTTSDKWTRYHVDAKDVENFESATQLYHQPKFKKEFYSLTFNQPLSDKAGFIFSYNRQQSTIPNYHVYLNEWHDQERLSETYLLKGTYLADNGDIIRLTGMYSPHESTYYKKDVKNGGFTNTGGGYRGNIEWEHNANWGKMTSLAGYQFEQNKIDHESDNYQSWRRFLNSQNFVSNVIDWSSTGGSSGQNAYIGGYGSFATEKRTVTLKQDYELNPLALYGINHQVDFGWQIDSYHAQYRRFRDVYSSRGTPTLNASTVCNTGDVFCIDGEQYYKTVGFYPARTVEGNYINYAVYLQDSLSYGNLEVTPGVRFQYDDFLKNLTTAPRFSASYDVFGDRSTRLFGGANRYYGQNILAYKLRSGISSFEVLSRTNANSDWTSGGIQTASFDYDVSDLKTPYSDELSLGISQRVMNTIWTLKWVNRQGKDQFGRESYTDSNGDRFYRLSNSAKTEGNDFSLTVEPISPYRFSLAEVSWSLNAKYGKNKSSSQAYYDQSSTDDKKVIFDGKLMDKRDMDALDFNKPWRANVSVNTYFPDLRLNWNQNIGYTAGFTGYVVGSLNCPTDNAACGSYDGSADLYEKVKFKDYFTYDWRFNYTQPVFKDQAVDISLDVLNVLDQKIEIGRGTQSTGTVTYQTGRQFWLGVAYTW</sequence>
<keyword evidence="3 7" id="KW-1134">Transmembrane beta strand</keyword>
<accession>A0A1V2R126</accession>
<evidence type="ECO:0000256" key="8">
    <source>
        <dbReference type="SAM" id="MobiDB-lite"/>
    </source>
</evidence>
<dbReference type="RefSeq" id="WP_039355599.1">
    <property type="nucleotide sequence ID" value="NZ_JRMH01000001.1"/>
</dbReference>
<keyword evidence="2 7" id="KW-0813">Transport</keyword>
<dbReference type="Gene3D" id="2.170.130.10">
    <property type="entry name" value="TonB-dependent receptor, plug domain"/>
    <property type="match status" value="1"/>
</dbReference>
<evidence type="ECO:0000256" key="4">
    <source>
        <dbReference type="ARBA" id="ARBA00022692"/>
    </source>
</evidence>
<dbReference type="Pfam" id="PF07715">
    <property type="entry name" value="Plug"/>
    <property type="match status" value="1"/>
</dbReference>
<evidence type="ECO:0000256" key="9">
    <source>
        <dbReference type="SAM" id="SignalP"/>
    </source>
</evidence>
<evidence type="ECO:0000313" key="11">
    <source>
        <dbReference type="EMBL" id="ONK03778.1"/>
    </source>
</evidence>
<evidence type="ECO:0000313" key="12">
    <source>
        <dbReference type="Proteomes" id="UP000189286"/>
    </source>
</evidence>
<dbReference type="InterPro" id="IPR039426">
    <property type="entry name" value="TonB-dep_rcpt-like"/>
</dbReference>
<feature type="region of interest" description="Disordered" evidence="8">
    <location>
        <begin position="22"/>
        <end position="53"/>
    </location>
</feature>
<evidence type="ECO:0000259" key="10">
    <source>
        <dbReference type="Pfam" id="PF07715"/>
    </source>
</evidence>
<gene>
    <name evidence="11" type="ORF">BSK71_15220</name>
</gene>
<feature type="domain" description="TonB-dependent receptor plug" evidence="10">
    <location>
        <begin position="65"/>
        <end position="196"/>
    </location>
</feature>
<comment type="subcellular location">
    <subcellularLocation>
        <location evidence="1 7">Cell outer membrane</location>
        <topology evidence="1 7">Multi-pass membrane protein</topology>
    </subcellularLocation>
</comment>
<proteinExistence type="inferred from homology"/>
<reference evidence="12" key="1">
    <citation type="submission" date="2016-11" db="EMBL/GenBank/DDBJ databases">
        <authorList>
            <person name="Panda P."/>
            <person name="Visnovsky S."/>
            <person name="Pitman A."/>
        </authorList>
    </citation>
    <scope>NUCLEOTIDE SEQUENCE [LARGE SCALE GENOMIC DNA]</scope>
    <source>
        <strain evidence="12">ICMP 9972</strain>
    </source>
</reference>
<comment type="similarity">
    <text evidence="7">Belongs to the TonB-dependent receptor family.</text>
</comment>
<comment type="caution">
    <text evidence="11">The sequence shown here is derived from an EMBL/GenBank/DDBJ whole genome shotgun (WGS) entry which is preliminary data.</text>
</comment>
<keyword evidence="9" id="KW-0732">Signal</keyword>
<dbReference type="InterPro" id="IPR037066">
    <property type="entry name" value="Plug_dom_sf"/>
</dbReference>
<dbReference type="GO" id="GO:0009279">
    <property type="term" value="C:cell outer membrane"/>
    <property type="evidence" value="ECO:0007669"/>
    <property type="project" value="UniProtKB-SubCell"/>
</dbReference>
<evidence type="ECO:0000256" key="2">
    <source>
        <dbReference type="ARBA" id="ARBA00022448"/>
    </source>
</evidence>
<dbReference type="OrthoDB" id="9766643at2"/>
<dbReference type="Gene3D" id="2.40.170.20">
    <property type="entry name" value="TonB-dependent receptor, beta-barrel domain"/>
    <property type="match status" value="1"/>
</dbReference>
<dbReference type="SUPFAM" id="SSF56935">
    <property type="entry name" value="Porins"/>
    <property type="match status" value="1"/>
</dbReference>
<protein>
    <submittedName>
        <fullName evidence="11">TonB-dependent receptor</fullName>
    </submittedName>
</protein>
<evidence type="ECO:0000256" key="6">
    <source>
        <dbReference type="ARBA" id="ARBA00023237"/>
    </source>
</evidence>
<keyword evidence="4 7" id="KW-0812">Transmembrane</keyword>
<dbReference type="InterPro" id="IPR036942">
    <property type="entry name" value="Beta-barrel_TonB_sf"/>
</dbReference>
<evidence type="ECO:0000256" key="7">
    <source>
        <dbReference type="PROSITE-ProRule" id="PRU01360"/>
    </source>
</evidence>
<dbReference type="InterPro" id="IPR012910">
    <property type="entry name" value="Plug_dom"/>
</dbReference>